<name>A0A1H9ZT31_9FIRM</name>
<evidence type="ECO:0000313" key="1">
    <source>
        <dbReference type="EMBL" id="SES84934.1"/>
    </source>
</evidence>
<dbReference type="Pfam" id="PF19892">
    <property type="entry name" value="DUF6365"/>
    <property type="match status" value="1"/>
</dbReference>
<protein>
    <submittedName>
        <fullName evidence="1">Uncharacterized protein</fullName>
    </submittedName>
</protein>
<evidence type="ECO:0000313" key="2">
    <source>
        <dbReference type="Proteomes" id="UP000199800"/>
    </source>
</evidence>
<dbReference type="STRING" id="29364.SAMN04487772_104111"/>
<proteinExistence type="predicted"/>
<keyword evidence="2" id="KW-1185">Reference proteome</keyword>
<dbReference type="EMBL" id="FOHN01000004">
    <property type="protein sequence ID" value="SES84934.1"/>
    <property type="molecule type" value="Genomic_DNA"/>
</dbReference>
<accession>A0A1H9ZT31</accession>
<dbReference type="AlphaFoldDB" id="A0A1H9ZT31"/>
<dbReference type="OrthoDB" id="1738498at2"/>
<reference evidence="1 2" key="1">
    <citation type="submission" date="2016-10" db="EMBL/GenBank/DDBJ databases">
        <authorList>
            <person name="de Groot N.N."/>
        </authorList>
    </citation>
    <scope>NUCLEOTIDE SEQUENCE [LARGE SCALE GENOMIC DNA]</scope>
    <source>
        <strain evidence="1 2">DSM 1801</strain>
    </source>
</reference>
<sequence length="424" mass="50005">MKKLLYIVVGEISTGELSIALSFESNLDKEKYCSHFIVPDGKTAVMKKEKTFPTFTISREKSRSENREFLLNLIKEQQYDLILLFDVFIFEYAQGWTGLNMEELMELGIPIMSLDEYEYTKAGYQLDYYGMFRKKLPPLLEQCDYVIKNCPLTMTSGPETSLWQGEKKNEFYYRIFNLRERVSDKERQEIRKKYAKADGKSKIVFLTTSQWELQGAYSFAAQNRVMKWLGIMVFEYLKLLDEDITLLHVGSSVNNIPAKEGKVTYVYYDGLPVNEFEKVLQSVDLYVTFNLVSITLSKAIMFGIPSLVFNNAKIIDYMRLEKKVQEMPEWYQEMAKDVKKVYPFTASMFGWNYFLKTVLEDNPYVETFERVEFFSIRKTVEKLRCMLFEELLRDELREKNKRFISQYESLLSSNEILNAIFENK</sequence>
<dbReference type="Proteomes" id="UP000199800">
    <property type="component" value="Unassembled WGS sequence"/>
</dbReference>
<dbReference type="InterPro" id="IPR045945">
    <property type="entry name" value="DUF6365"/>
</dbReference>
<dbReference type="RefSeq" id="WP_092476654.1">
    <property type="nucleotide sequence ID" value="NZ_FOHN01000004.1"/>
</dbReference>
<organism evidence="1 2">
    <name type="scientific">[Clostridium] polysaccharolyticum</name>
    <dbReference type="NCBI Taxonomy" id="29364"/>
    <lineage>
        <taxon>Bacteria</taxon>
        <taxon>Bacillati</taxon>
        <taxon>Bacillota</taxon>
        <taxon>Clostridia</taxon>
        <taxon>Lachnospirales</taxon>
        <taxon>Lachnospiraceae</taxon>
    </lineage>
</organism>
<gene>
    <name evidence="1" type="ORF">SAMN04487772_104111</name>
</gene>